<organism evidence="4 5">
    <name type="scientific">Pristionchus pacificus</name>
    <name type="common">Parasitic nematode worm</name>
    <dbReference type="NCBI Taxonomy" id="54126"/>
    <lineage>
        <taxon>Eukaryota</taxon>
        <taxon>Metazoa</taxon>
        <taxon>Ecdysozoa</taxon>
        <taxon>Nematoda</taxon>
        <taxon>Chromadorea</taxon>
        <taxon>Rhabditida</taxon>
        <taxon>Rhabditina</taxon>
        <taxon>Diplogasteromorpha</taxon>
        <taxon>Diplogasteroidea</taxon>
        <taxon>Neodiplogasteridae</taxon>
        <taxon>Pristionchus</taxon>
    </lineage>
</organism>
<dbReference type="Pfam" id="PF00657">
    <property type="entry name" value="Lipase_GDSL"/>
    <property type="match status" value="1"/>
</dbReference>
<feature type="transmembrane region" description="Helical" evidence="2">
    <location>
        <begin position="472"/>
        <end position="495"/>
    </location>
</feature>
<keyword evidence="2" id="KW-0472">Membrane</keyword>
<sequence length="573" mass="63316">MRLISFLVTLTLFAHVSTENLTRVTTPAPFNVNFSDSLNYTTLANDSESDGDDSQEHAEGSVSEEDIEGNNKPHSNEATDNDSDVSDEENEVEREFITKVPDAIIASHINQTFGNKKTFSCPRVKSDLKTGTMIGDLSPEDISFIASMGDGVASGIGLFDKHMDVEFRGASFASGGDANMDGLVTIPNILREFSPSLSGVSHGMGDADLSKHQLSVSRKGATTRDLPKQAKELLSRLSTHYGSQSPGIDKWIMIIIAIGTEELCSTCSGPDERAIREAMTLLHTSLNKALVILLGPTHVSHQTKQKKNLLKYRCNCSKHEPPGFMEAKAENWIRVFMKIQAEYDELMNTKNTFGLLAFPQLTVTSRTPEWLFHPDQPIINRKGHTYMSKWLWNRLMTGERYNLSSAVLSQDSYFCPSSGCPYFRTSMNMRRCAMLSLSDALEKKLVPGKEYGEVIKVSIASSLEIRRTQNTLYGIAIAVVVISSIAAIIAGTIIYNISKRSVRGRFDEVPEEIAPPDPPKTPTEHPAPLTRQNALNRQSTRRTLEVPSPAYGVMGVKKMSPERSESMQLLTEA</sequence>
<dbReference type="EnsemblMetazoa" id="PPA39374.1">
    <property type="protein sequence ID" value="PPA39374.1"/>
    <property type="gene ID" value="WBGene00277743"/>
</dbReference>
<keyword evidence="2" id="KW-0812">Transmembrane</keyword>
<dbReference type="GO" id="GO:0004620">
    <property type="term" value="F:phospholipase activity"/>
    <property type="evidence" value="ECO:0000318"/>
    <property type="project" value="GO_Central"/>
</dbReference>
<gene>
    <name evidence="4" type="primary">WBGene00277743</name>
</gene>
<keyword evidence="2" id="KW-1133">Transmembrane helix</keyword>
<feature type="compositionally biased region" description="Acidic residues" evidence="1">
    <location>
        <begin position="79"/>
        <end position="92"/>
    </location>
</feature>
<feature type="region of interest" description="Disordered" evidence="1">
    <location>
        <begin position="509"/>
        <end position="573"/>
    </location>
</feature>
<dbReference type="InterPro" id="IPR001087">
    <property type="entry name" value="GDSL"/>
</dbReference>
<name>A0A2A6CCD9_PRIPA</name>
<keyword evidence="5" id="KW-1185">Reference proteome</keyword>
<evidence type="ECO:0000313" key="5">
    <source>
        <dbReference type="Proteomes" id="UP000005239"/>
    </source>
</evidence>
<dbReference type="Proteomes" id="UP000005239">
    <property type="component" value="Unassembled WGS sequence"/>
</dbReference>
<evidence type="ECO:0000313" key="4">
    <source>
        <dbReference type="EnsemblMetazoa" id="PPA39374.1"/>
    </source>
</evidence>
<accession>A0A2A6CCD9</accession>
<dbReference type="PANTHER" id="PTHR21325">
    <property type="entry name" value="PHOSPHOLIPASE B, PLB1"/>
    <property type="match status" value="1"/>
</dbReference>
<feature type="signal peptide" evidence="3">
    <location>
        <begin position="1"/>
        <end position="18"/>
    </location>
</feature>
<dbReference type="OrthoDB" id="10265800at2759"/>
<evidence type="ECO:0000256" key="1">
    <source>
        <dbReference type="SAM" id="MobiDB-lite"/>
    </source>
</evidence>
<feature type="region of interest" description="Disordered" evidence="1">
    <location>
        <begin position="43"/>
        <end position="93"/>
    </location>
</feature>
<evidence type="ECO:0000256" key="3">
    <source>
        <dbReference type="SAM" id="SignalP"/>
    </source>
</evidence>
<accession>A0A8R1USG1</accession>
<protein>
    <submittedName>
        <fullName evidence="4">Uncharacterized protein</fullName>
    </submittedName>
</protein>
<reference evidence="4" key="2">
    <citation type="submission" date="2022-06" db="UniProtKB">
        <authorList>
            <consortium name="EnsemblMetazoa"/>
        </authorList>
    </citation>
    <scope>IDENTIFICATION</scope>
    <source>
        <strain evidence="4">PS312</strain>
    </source>
</reference>
<dbReference type="GO" id="GO:0006644">
    <property type="term" value="P:phospholipid metabolic process"/>
    <property type="evidence" value="ECO:0000318"/>
    <property type="project" value="GO_Central"/>
</dbReference>
<feature type="chain" id="PRO_5043938127" evidence="3">
    <location>
        <begin position="19"/>
        <end position="573"/>
    </location>
</feature>
<proteinExistence type="predicted"/>
<evidence type="ECO:0000256" key="2">
    <source>
        <dbReference type="SAM" id="Phobius"/>
    </source>
</evidence>
<reference evidence="5" key="1">
    <citation type="journal article" date="2008" name="Nat. Genet.">
        <title>The Pristionchus pacificus genome provides a unique perspective on nematode lifestyle and parasitism.</title>
        <authorList>
            <person name="Dieterich C."/>
            <person name="Clifton S.W."/>
            <person name="Schuster L.N."/>
            <person name="Chinwalla A."/>
            <person name="Delehaunty K."/>
            <person name="Dinkelacker I."/>
            <person name="Fulton L."/>
            <person name="Fulton R."/>
            <person name="Godfrey J."/>
            <person name="Minx P."/>
            <person name="Mitreva M."/>
            <person name="Roeseler W."/>
            <person name="Tian H."/>
            <person name="Witte H."/>
            <person name="Yang S.P."/>
            <person name="Wilson R.K."/>
            <person name="Sommer R.J."/>
        </authorList>
    </citation>
    <scope>NUCLEOTIDE SEQUENCE [LARGE SCALE GENOMIC DNA]</scope>
    <source>
        <strain evidence="5">PS312</strain>
    </source>
</reference>
<dbReference type="InterPro" id="IPR038885">
    <property type="entry name" value="PLB1"/>
</dbReference>
<keyword evidence="3" id="KW-0732">Signal</keyword>
<dbReference type="AlphaFoldDB" id="A0A2A6CCD9"/>
<dbReference type="PANTHER" id="PTHR21325:SF32">
    <property type="entry name" value="LIPASE_GDSL DOMAIN-CONTAINING PROTEIN"/>
    <property type="match status" value="1"/>
</dbReference>